<name>A0AAP0FBJ7_9MAGN</name>
<feature type="compositionally biased region" description="Basic and acidic residues" evidence="1">
    <location>
        <begin position="45"/>
        <end position="56"/>
    </location>
</feature>
<dbReference type="AlphaFoldDB" id="A0AAP0FBJ7"/>
<feature type="region of interest" description="Disordered" evidence="1">
    <location>
        <begin position="1"/>
        <end position="117"/>
    </location>
</feature>
<protein>
    <submittedName>
        <fullName evidence="2">Uncharacterized protein</fullName>
    </submittedName>
</protein>
<evidence type="ECO:0000313" key="3">
    <source>
        <dbReference type="Proteomes" id="UP001419268"/>
    </source>
</evidence>
<organism evidence="2 3">
    <name type="scientific">Stephania cephalantha</name>
    <dbReference type="NCBI Taxonomy" id="152367"/>
    <lineage>
        <taxon>Eukaryota</taxon>
        <taxon>Viridiplantae</taxon>
        <taxon>Streptophyta</taxon>
        <taxon>Embryophyta</taxon>
        <taxon>Tracheophyta</taxon>
        <taxon>Spermatophyta</taxon>
        <taxon>Magnoliopsida</taxon>
        <taxon>Ranunculales</taxon>
        <taxon>Menispermaceae</taxon>
        <taxon>Menispermoideae</taxon>
        <taxon>Cissampelideae</taxon>
        <taxon>Stephania</taxon>
    </lineage>
</organism>
<accession>A0AAP0FBJ7</accession>
<feature type="compositionally biased region" description="Basic and acidic residues" evidence="1">
    <location>
        <begin position="1"/>
        <end position="30"/>
    </location>
</feature>
<sequence length="117" mass="12724">MREERREREERDRKREEEGGDERERRGERDRRRRRRSAVRAAPAKNEDPSGEDGRENGSAGAARGYAKPQTSGADCEARTRDSGGGDVSSSRRAQAAADGGSTIATADSDGMSARAT</sequence>
<dbReference type="Proteomes" id="UP001419268">
    <property type="component" value="Unassembled WGS sequence"/>
</dbReference>
<keyword evidence="3" id="KW-1185">Reference proteome</keyword>
<proteinExistence type="predicted"/>
<comment type="caution">
    <text evidence="2">The sequence shown here is derived from an EMBL/GenBank/DDBJ whole genome shotgun (WGS) entry which is preliminary data.</text>
</comment>
<reference evidence="2 3" key="1">
    <citation type="submission" date="2024-01" db="EMBL/GenBank/DDBJ databases">
        <title>Genome assemblies of Stephania.</title>
        <authorList>
            <person name="Yang L."/>
        </authorList>
    </citation>
    <scope>NUCLEOTIDE SEQUENCE [LARGE SCALE GENOMIC DNA]</scope>
    <source>
        <strain evidence="2">JXDWG</strain>
        <tissue evidence="2">Leaf</tissue>
    </source>
</reference>
<evidence type="ECO:0000313" key="2">
    <source>
        <dbReference type="EMBL" id="KAK9106008.1"/>
    </source>
</evidence>
<gene>
    <name evidence="2" type="ORF">Scep_022852</name>
</gene>
<evidence type="ECO:0000256" key="1">
    <source>
        <dbReference type="SAM" id="MobiDB-lite"/>
    </source>
</evidence>
<dbReference type="EMBL" id="JBBNAG010000009">
    <property type="protein sequence ID" value="KAK9106008.1"/>
    <property type="molecule type" value="Genomic_DNA"/>
</dbReference>